<dbReference type="KEGG" id="maur:BOH66_06435"/>
<organism evidence="1 2">
    <name type="scientific">Microbacterium aurum</name>
    <dbReference type="NCBI Taxonomy" id="36805"/>
    <lineage>
        <taxon>Bacteria</taxon>
        <taxon>Bacillati</taxon>
        <taxon>Actinomycetota</taxon>
        <taxon>Actinomycetes</taxon>
        <taxon>Micrococcales</taxon>
        <taxon>Microbacteriaceae</taxon>
        <taxon>Microbacterium</taxon>
    </lineage>
</organism>
<proteinExistence type="predicted"/>
<reference evidence="1 2" key="1">
    <citation type="submission" date="2016-12" db="EMBL/GenBank/DDBJ databases">
        <title>Complete genome sequence of Microbacterium aurum KACC 15219.</title>
        <authorList>
            <person name="Jung Y."/>
            <person name="Shin J.-H."/>
            <person name="Lee Y.-J."/>
            <person name="Yi H."/>
            <person name="Bahn Y.-S."/>
            <person name="Kim J.F."/>
            <person name="Lee D.-W."/>
        </authorList>
    </citation>
    <scope>NUCLEOTIDE SEQUENCE [LARGE SCALE GENOMIC DNA]</scope>
    <source>
        <strain evidence="1 2">KACC 15219</strain>
    </source>
</reference>
<protein>
    <submittedName>
        <fullName evidence="1">Uncharacterized protein</fullName>
    </submittedName>
</protein>
<dbReference type="EMBL" id="CP018762">
    <property type="protein sequence ID" value="APZ33936.1"/>
    <property type="molecule type" value="Genomic_DNA"/>
</dbReference>
<sequence length="153" mass="15602">MSLPSQSVDEIATLPGDPEMTAIEVDASGALCVATDETVTELTEKGEIASTTRLRSAGAVFAASKAGSLARVIPVEEDASVVRVAGGSAEARRILEQNTVCNVGLRIVAGADISRLAGLCDPAGLAWLIENELIVSVGDESGADLARLTIPVG</sequence>
<accession>A0A1P8U751</accession>
<keyword evidence="2" id="KW-1185">Reference proteome</keyword>
<dbReference type="AlphaFoldDB" id="A0A1P8U751"/>
<dbReference type="STRING" id="36805.BOH66_06435"/>
<dbReference type="Proteomes" id="UP000187185">
    <property type="component" value="Chromosome"/>
</dbReference>
<name>A0A1P8U751_9MICO</name>
<gene>
    <name evidence="1" type="ORF">BOH66_06435</name>
</gene>
<evidence type="ECO:0000313" key="1">
    <source>
        <dbReference type="EMBL" id="APZ33936.1"/>
    </source>
</evidence>
<evidence type="ECO:0000313" key="2">
    <source>
        <dbReference type="Proteomes" id="UP000187185"/>
    </source>
</evidence>